<dbReference type="GO" id="GO:0060271">
    <property type="term" value="P:cilium assembly"/>
    <property type="evidence" value="ECO:0007669"/>
    <property type="project" value="TreeGrafter"/>
</dbReference>
<feature type="compositionally biased region" description="Basic and acidic residues" evidence="10">
    <location>
        <begin position="86"/>
        <end position="126"/>
    </location>
</feature>
<feature type="compositionally biased region" description="Polar residues" evidence="10">
    <location>
        <begin position="504"/>
        <end position="513"/>
    </location>
</feature>
<evidence type="ECO:0000313" key="11">
    <source>
        <dbReference type="EMBL" id="EKC18362.1"/>
    </source>
</evidence>
<comment type="subcellular location">
    <subcellularLocation>
        <location evidence="1">Cytoplasm</location>
        <location evidence="1">Cytoskeleton</location>
        <location evidence="1">Microtubule organizing center</location>
        <location evidence="1">Centrosome</location>
        <location evidence="1">Centriole</location>
    </subcellularLocation>
</comment>
<sequence length="1435" mass="164323">MAQRRSKMSKKEFDDQFEAFLKESMSSEESMDSARVSKYLNPTRKEKSWWMEQDDEDEENIGQGLTASGKSFFKKKKPEPETSTPIREDKTTSIRDKKLDLDSSDDGKKIGSPAERRAKNKRELKAKGVRGKTDNSMSKDSLEDISEKSEEEKRASVEQGVAMNTAQGRQEKQDLENAAGETLDYSRMNRDLSQSATTMSPEGAAKAAATLAALEDIEQEEEGSIVPPTKSEPITDQDPSVQKPSMLSKVSLMDSMESTMNTTGSPKVGGTLQEPRRSEGLDDIDGQINVQQSTPGSFKTGTGFMGTNTSNEIEALHKALREVGLSPTIKNDSQGLDSSMANNTDLLQKILSTEPEKGKQRTVEEVLQEMDNIEKRNRSQTNDPDVQLLSDKKKTPADSERRMEDIRGFGLSPIQQEQPSPQGFDPSPRGFDESHTEDTEMYQPVTQISISERGRTKKKDSKDKNKNKKMSPSSPGRSLSPRSSPRRWMSPRSNTAKLDERSRSLSPSKQGATLRNKYSHIKSSGYGQQSPGRTPSRERPSSAKERGTLRTDHRGAQQGDRNGAQDRARKKERKPRDAGKRQEQTWSPADIARQKVMGTESPKQSRGHLAGLDSQLRVSIESFAAYIADHFSPTRKMPKAKYSEDEPSLASSWKGDKSAEGLPNDSEELQKVVLSERSKNLKLKEELERFVKLQGHELEKLKLKYEEEIHNLKQENYVLSAKVPGDKEELKKQLMNGAANGISSQQIESLKKELEEQENLIAGYQQENQRLYDQVKALQKKAKVTEDRIAKTDVSDGETVMSRTRAVVADRESVDVNAALGVGQIAELEAELREHQRREVTMKRELEIAQRTKIEMDQQMDKLIKERQLLHDKLDKASYPEDVRQLEDKYKEEIDRLSRKLKWYAENQKLLDQDAKKLKSRDEEIAKLKSRIQDFQTETGKRLEENKMRSTERAKDAKKIQDLQRQVKEMEAIMKRRHPNSLPSLMMTAAVIPGEQEKSPLVTVLEGRVRKLEQELESKEKEEDKMLRAVEQKYNNIKLKFEERIHDLETQLAAYQRPDDQNLKSYEHPHTHTVALQQELDATRDRYKKQVADLEEQVSQLNSQLQQAHRIQEGPINEVQASKEKEVELSSKLQLLQLELNSRNHDLQVLHKSLERLRKEKQNTLVNSLSQDKKKKKNREGVDAEKLLEIPESVRKEPCDHEDEICRLVQENEGLRAKMDELQLEAEHSRLKVHKVQAEHEAYVRRSRENYEEKIEALCQSHQKELQQMLAEQALEHSASKTAHLYSKVNAQEVMIQHLRTQLTEAQEELEQMSILKIKEAAHLTQIEKLQQELREAKKHHSPGMKHFEQIEDKILSIENKHKNREKELQQVIQNSKDSHTKELEQQTAKWKQVVEVKNKEIQKFRVELDAILDVLRLLQKQGVVLPVRTSHTYS</sequence>
<feature type="region of interest" description="Disordered" evidence="10">
    <location>
        <begin position="369"/>
        <end position="610"/>
    </location>
</feature>
<reference evidence="11" key="1">
    <citation type="journal article" date="2012" name="Nature">
        <title>The oyster genome reveals stress adaptation and complexity of shell formation.</title>
        <authorList>
            <person name="Zhang G."/>
            <person name="Fang X."/>
            <person name="Guo X."/>
            <person name="Li L."/>
            <person name="Luo R."/>
            <person name="Xu F."/>
            <person name="Yang P."/>
            <person name="Zhang L."/>
            <person name="Wang X."/>
            <person name="Qi H."/>
            <person name="Xiong Z."/>
            <person name="Que H."/>
            <person name="Xie Y."/>
            <person name="Holland P.W."/>
            <person name="Paps J."/>
            <person name="Zhu Y."/>
            <person name="Wu F."/>
            <person name="Chen Y."/>
            <person name="Wang J."/>
            <person name="Peng C."/>
            <person name="Meng J."/>
            <person name="Yang L."/>
            <person name="Liu J."/>
            <person name="Wen B."/>
            <person name="Zhang N."/>
            <person name="Huang Z."/>
            <person name="Zhu Q."/>
            <person name="Feng Y."/>
            <person name="Mount A."/>
            <person name="Hedgecock D."/>
            <person name="Xu Z."/>
            <person name="Liu Y."/>
            <person name="Domazet-Loso T."/>
            <person name="Du Y."/>
            <person name="Sun X."/>
            <person name="Zhang S."/>
            <person name="Liu B."/>
            <person name="Cheng P."/>
            <person name="Jiang X."/>
            <person name="Li J."/>
            <person name="Fan D."/>
            <person name="Wang W."/>
            <person name="Fu W."/>
            <person name="Wang T."/>
            <person name="Wang B."/>
            <person name="Zhang J."/>
            <person name="Peng Z."/>
            <person name="Li Y."/>
            <person name="Li N."/>
            <person name="Wang J."/>
            <person name="Chen M."/>
            <person name="He Y."/>
            <person name="Tan F."/>
            <person name="Song X."/>
            <person name="Zheng Q."/>
            <person name="Huang R."/>
            <person name="Yang H."/>
            <person name="Du X."/>
            <person name="Chen L."/>
            <person name="Yang M."/>
            <person name="Gaffney P.M."/>
            <person name="Wang S."/>
            <person name="Luo L."/>
            <person name="She Z."/>
            <person name="Ming Y."/>
            <person name="Huang W."/>
            <person name="Zhang S."/>
            <person name="Huang B."/>
            <person name="Zhang Y."/>
            <person name="Qu T."/>
            <person name="Ni P."/>
            <person name="Miao G."/>
            <person name="Wang J."/>
            <person name="Wang Q."/>
            <person name="Steinberg C.E."/>
            <person name="Wang H."/>
            <person name="Li N."/>
            <person name="Qian L."/>
            <person name="Zhang G."/>
            <person name="Li Y."/>
            <person name="Yang H."/>
            <person name="Liu X."/>
            <person name="Wang J."/>
            <person name="Yin Y."/>
            <person name="Wang J."/>
        </authorList>
    </citation>
    <scope>NUCLEOTIDE SEQUENCE [LARGE SCALE GENOMIC DNA]</scope>
    <source>
        <strain evidence="11">05x7-T-G4-1.051#20</strain>
    </source>
</reference>
<dbReference type="InterPro" id="IPR038774">
    <property type="entry name" value="CEP162-like"/>
</dbReference>
<feature type="compositionally biased region" description="Polar residues" evidence="10">
    <location>
        <begin position="288"/>
        <end position="306"/>
    </location>
</feature>
<name>K1P3P0_MAGGI</name>
<feature type="compositionally biased region" description="Basic and acidic residues" evidence="10">
    <location>
        <begin position="140"/>
        <end position="156"/>
    </location>
</feature>
<feature type="coiled-coil region" evidence="9">
    <location>
        <begin position="740"/>
        <end position="788"/>
    </location>
</feature>
<feature type="compositionally biased region" description="Basic and acidic residues" evidence="10">
    <location>
        <begin position="563"/>
        <end position="583"/>
    </location>
</feature>
<feature type="compositionally biased region" description="Polar residues" evidence="10">
    <location>
        <begin position="191"/>
        <end position="200"/>
    </location>
</feature>
<feature type="compositionally biased region" description="Polar residues" evidence="10">
    <location>
        <begin position="521"/>
        <end position="533"/>
    </location>
</feature>
<feature type="region of interest" description="Disordered" evidence="10">
    <location>
        <begin position="257"/>
        <end position="306"/>
    </location>
</feature>
<feature type="compositionally biased region" description="Low complexity" evidence="10">
    <location>
        <begin position="204"/>
        <end position="214"/>
    </location>
</feature>
<dbReference type="HOGENOM" id="CLU_005179_0_0_1"/>
<keyword evidence="6" id="KW-0970">Cilium biogenesis/degradation</keyword>
<evidence type="ECO:0000256" key="1">
    <source>
        <dbReference type="ARBA" id="ARBA00004114"/>
    </source>
</evidence>
<evidence type="ECO:0000256" key="8">
    <source>
        <dbReference type="ARBA" id="ARBA00023212"/>
    </source>
</evidence>
<keyword evidence="7 9" id="KW-0175">Coiled coil</keyword>
<dbReference type="PANTHER" id="PTHR34031">
    <property type="entry name" value="CENTROSOMAL PROTEIN OF 162 KDA"/>
    <property type="match status" value="1"/>
</dbReference>
<evidence type="ECO:0000256" key="2">
    <source>
        <dbReference type="ARBA" id="ARBA00009485"/>
    </source>
</evidence>
<feature type="compositionally biased region" description="Basic and acidic residues" evidence="10">
    <location>
        <begin position="390"/>
        <end position="407"/>
    </location>
</feature>
<organism evidence="11">
    <name type="scientific">Magallana gigas</name>
    <name type="common">Pacific oyster</name>
    <name type="synonym">Crassostrea gigas</name>
    <dbReference type="NCBI Taxonomy" id="29159"/>
    <lineage>
        <taxon>Eukaryota</taxon>
        <taxon>Metazoa</taxon>
        <taxon>Spiralia</taxon>
        <taxon>Lophotrochozoa</taxon>
        <taxon>Mollusca</taxon>
        <taxon>Bivalvia</taxon>
        <taxon>Autobranchia</taxon>
        <taxon>Pteriomorphia</taxon>
        <taxon>Ostreida</taxon>
        <taxon>Ostreoidea</taxon>
        <taxon>Ostreidae</taxon>
        <taxon>Magallana</taxon>
    </lineage>
</organism>
<feature type="coiled-coil region" evidence="9">
    <location>
        <begin position="825"/>
        <end position="973"/>
    </location>
</feature>
<keyword evidence="4" id="KW-0963">Cytoplasm</keyword>
<protein>
    <recommendedName>
        <fullName evidence="3">Centrosomal protein of 162 kDa</fullName>
    </recommendedName>
</protein>
<feature type="compositionally biased region" description="Basic and acidic residues" evidence="10">
    <location>
        <begin position="535"/>
        <end position="555"/>
    </location>
</feature>
<evidence type="ECO:0000256" key="10">
    <source>
        <dbReference type="SAM" id="MobiDB-lite"/>
    </source>
</evidence>
<dbReference type="GO" id="GO:0005814">
    <property type="term" value="C:centriole"/>
    <property type="evidence" value="ECO:0007669"/>
    <property type="project" value="UniProtKB-SubCell"/>
</dbReference>
<feature type="coiled-coil region" evidence="9">
    <location>
        <begin position="1212"/>
        <end position="1375"/>
    </location>
</feature>
<dbReference type="GO" id="GO:0005879">
    <property type="term" value="C:axonemal microtubule"/>
    <property type="evidence" value="ECO:0007669"/>
    <property type="project" value="TreeGrafter"/>
</dbReference>
<evidence type="ECO:0000256" key="6">
    <source>
        <dbReference type="ARBA" id="ARBA00022794"/>
    </source>
</evidence>
<evidence type="ECO:0000256" key="7">
    <source>
        <dbReference type="ARBA" id="ARBA00023054"/>
    </source>
</evidence>
<feature type="compositionally biased region" description="Polar residues" evidence="10">
    <location>
        <begin position="232"/>
        <end position="245"/>
    </location>
</feature>
<feature type="compositionally biased region" description="Low complexity" evidence="10">
    <location>
        <begin position="470"/>
        <end position="493"/>
    </location>
</feature>
<feature type="region of interest" description="Disordered" evidence="10">
    <location>
        <begin position="631"/>
        <end position="667"/>
    </location>
</feature>
<proteinExistence type="inferred from homology"/>
<feature type="region of interest" description="Disordered" evidence="10">
    <location>
        <begin position="24"/>
        <end position="245"/>
    </location>
</feature>
<feature type="coiled-coil region" evidence="9">
    <location>
        <begin position="1077"/>
        <end position="1111"/>
    </location>
</feature>
<accession>K1P3P0</accession>
<feature type="compositionally biased region" description="Basic residues" evidence="10">
    <location>
        <begin position="455"/>
        <end position="469"/>
    </location>
</feature>
<keyword evidence="8" id="KW-0206">Cytoskeleton</keyword>
<gene>
    <name evidence="11" type="ORF">CGI_10013098</name>
</gene>
<dbReference type="PANTHER" id="PTHR34031:SF1">
    <property type="entry name" value="CENTROSOMAL PROTEIN OF 162 KDA"/>
    <property type="match status" value="1"/>
</dbReference>
<evidence type="ECO:0000256" key="4">
    <source>
        <dbReference type="ARBA" id="ARBA00022490"/>
    </source>
</evidence>
<dbReference type="EMBL" id="JH816467">
    <property type="protein sequence ID" value="EKC18362.1"/>
    <property type="molecule type" value="Genomic_DNA"/>
</dbReference>
<dbReference type="InParanoid" id="K1P3P0"/>
<evidence type="ECO:0000256" key="3">
    <source>
        <dbReference type="ARBA" id="ARBA00021406"/>
    </source>
</evidence>
<evidence type="ECO:0000256" key="9">
    <source>
        <dbReference type="SAM" id="Coils"/>
    </source>
</evidence>
<comment type="similarity">
    <text evidence="2">Belongs to the CEP162 family.</text>
</comment>
<feature type="coiled-coil region" evidence="9">
    <location>
        <begin position="1002"/>
        <end position="1033"/>
    </location>
</feature>
<evidence type="ECO:0000256" key="5">
    <source>
        <dbReference type="ARBA" id="ARBA00022701"/>
    </source>
</evidence>
<keyword evidence="5" id="KW-0493">Microtubule</keyword>